<dbReference type="EMBL" id="QUTH01001942">
    <property type="protein sequence ID" value="RHZ28512.1"/>
    <property type="molecule type" value="Genomic_DNA"/>
</dbReference>
<reference evidence="3 4" key="1">
    <citation type="submission" date="2018-08" db="EMBL/GenBank/DDBJ databases">
        <title>Aphanomyces genome sequencing and annotation.</title>
        <authorList>
            <person name="Minardi D."/>
            <person name="Oidtmann B."/>
            <person name="Van Der Giezen M."/>
            <person name="Studholme D.J."/>
        </authorList>
    </citation>
    <scope>NUCLEOTIDE SEQUENCE [LARGE SCALE GENOMIC DNA]</scope>
    <source>
        <strain evidence="2 3">Da</strain>
        <strain evidence="1 4">Sv</strain>
    </source>
</reference>
<evidence type="ECO:0000313" key="4">
    <source>
        <dbReference type="Proteomes" id="UP000285712"/>
    </source>
</evidence>
<dbReference type="VEuPathDB" id="FungiDB:H257_09004"/>
<dbReference type="AlphaFoldDB" id="A0A3R6XQ80"/>
<evidence type="ECO:0000313" key="3">
    <source>
        <dbReference type="Proteomes" id="UP000285430"/>
    </source>
</evidence>
<sequence>MHVAVLELMQAITTLYPSHAWYMDHPEAVDGLWDFVKRRSKAAGFTALSLGSVESSTRKDDVVKLALKMLAMEAVVSKRSVVGDGWFNQHLVADVAQQLQPTGDDKLVLRLLVPWMRVLPPK</sequence>
<dbReference type="Proteomes" id="UP000285712">
    <property type="component" value="Unassembled WGS sequence"/>
</dbReference>
<gene>
    <name evidence="1" type="ORF">DYB35_006308</name>
    <name evidence="2" type="ORF">DYB37_007595</name>
</gene>
<accession>A0A3R6XQ80</accession>
<protein>
    <submittedName>
        <fullName evidence="2">Uncharacterized protein</fullName>
    </submittedName>
</protein>
<dbReference type="Proteomes" id="UP000285430">
    <property type="component" value="Unassembled WGS sequence"/>
</dbReference>
<evidence type="ECO:0000313" key="1">
    <source>
        <dbReference type="EMBL" id="RHY92215.1"/>
    </source>
</evidence>
<evidence type="ECO:0000313" key="2">
    <source>
        <dbReference type="EMBL" id="RHZ28512.1"/>
    </source>
</evidence>
<comment type="caution">
    <text evidence="2">The sequence shown here is derived from an EMBL/GenBank/DDBJ whole genome shotgun (WGS) entry which is preliminary data.</text>
</comment>
<organism evidence="2 3">
    <name type="scientific">Aphanomyces astaci</name>
    <name type="common">Crayfish plague agent</name>
    <dbReference type="NCBI Taxonomy" id="112090"/>
    <lineage>
        <taxon>Eukaryota</taxon>
        <taxon>Sar</taxon>
        <taxon>Stramenopiles</taxon>
        <taxon>Oomycota</taxon>
        <taxon>Saprolegniomycetes</taxon>
        <taxon>Saprolegniales</taxon>
        <taxon>Verrucalvaceae</taxon>
        <taxon>Aphanomyces</taxon>
    </lineage>
</organism>
<proteinExistence type="predicted"/>
<name>A0A3R6XQ80_APHAT</name>
<dbReference type="EMBL" id="QUTG01003298">
    <property type="protein sequence ID" value="RHY92215.1"/>
    <property type="molecule type" value="Genomic_DNA"/>
</dbReference>